<dbReference type="Gene3D" id="1.10.10.10">
    <property type="entry name" value="Winged helix-like DNA-binding domain superfamily/Winged helix DNA-binding domain"/>
    <property type="match status" value="1"/>
</dbReference>
<keyword evidence="4 10" id="KW-0489">Methyltransferase</keyword>
<dbReference type="PROSITE" id="PS00374">
    <property type="entry name" value="MGMT"/>
    <property type="match status" value="1"/>
</dbReference>
<dbReference type="InterPro" id="IPR036217">
    <property type="entry name" value="MethylDNA_cys_MeTrfase_DNAb"/>
</dbReference>
<evidence type="ECO:0000259" key="9">
    <source>
        <dbReference type="Pfam" id="PF01035"/>
    </source>
</evidence>
<evidence type="ECO:0000256" key="5">
    <source>
        <dbReference type="ARBA" id="ARBA00022679"/>
    </source>
</evidence>
<dbReference type="Pfam" id="PF01035">
    <property type="entry name" value="DNA_binding_1"/>
    <property type="match status" value="1"/>
</dbReference>
<evidence type="ECO:0000256" key="3">
    <source>
        <dbReference type="ARBA" id="ARBA00011918"/>
    </source>
</evidence>
<dbReference type="GO" id="GO:0006281">
    <property type="term" value="P:DNA repair"/>
    <property type="evidence" value="ECO:0007669"/>
    <property type="project" value="UniProtKB-KW"/>
</dbReference>
<keyword evidence="7" id="KW-0234">DNA repair</keyword>
<evidence type="ECO:0000256" key="4">
    <source>
        <dbReference type="ARBA" id="ARBA00022603"/>
    </source>
</evidence>
<keyword evidence="11" id="KW-1185">Reference proteome</keyword>
<comment type="catalytic activity">
    <reaction evidence="8">
        <text>a 6-O-methyl-2'-deoxyguanosine in DNA + L-cysteinyl-[protein] = S-methyl-L-cysteinyl-[protein] + a 2'-deoxyguanosine in DNA</text>
        <dbReference type="Rhea" id="RHEA:24000"/>
        <dbReference type="Rhea" id="RHEA-COMP:10131"/>
        <dbReference type="Rhea" id="RHEA-COMP:10132"/>
        <dbReference type="Rhea" id="RHEA-COMP:11367"/>
        <dbReference type="Rhea" id="RHEA-COMP:11368"/>
        <dbReference type="ChEBI" id="CHEBI:29950"/>
        <dbReference type="ChEBI" id="CHEBI:82612"/>
        <dbReference type="ChEBI" id="CHEBI:85445"/>
        <dbReference type="ChEBI" id="CHEBI:85448"/>
        <dbReference type="EC" id="2.1.1.63"/>
    </reaction>
</comment>
<evidence type="ECO:0000313" key="10">
    <source>
        <dbReference type="EMBL" id="SNC61143.1"/>
    </source>
</evidence>
<comment type="catalytic activity">
    <reaction evidence="1">
        <text>a 4-O-methyl-thymidine in DNA + L-cysteinyl-[protein] = a thymidine in DNA + S-methyl-L-cysteinyl-[protein]</text>
        <dbReference type="Rhea" id="RHEA:53428"/>
        <dbReference type="Rhea" id="RHEA-COMP:10131"/>
        <dbReference type="Rhea" id="RHEA-COMP:10132"/>
        <dbReference type="Rhea" id="RHEA-COMP:13555"/>
        <dbReference type="Rhea" id="RHEA-COMP:13556"/>
        <dbReference type="ChEBI" id="CHEBI:29950"/>
        <dbReference type="ChEBI" id="CHEBI:82612"/>
        <dbReference type="ChEBI" id="CHEBI:137386"/>
        <dbReference type="ChEBI" id="CHEBI:137387"/>
        <dbReference type="EC" id="2.1.1.63"/>
    </reaction>
</comment>
<dbReference type="GO" id="GO:0003908">
    <property type="term" value="F:methylated-DNA-[protein]-cysteine S-methyltransferase activity"/>
    <property type="evidence" value="ECO:0007669"/>
    <property type="project" value="UniProtKB-EC"/>
</dbReference>
<dbReference type="SUPFAM" id="SSF46767">
    <property type="entry name" value="Methylated DNA-protein cysteine methyltransferase, C-terminal domain"/>
    <property type="match status" value="1"/>
</dbReference>
<comment type="similarity">
    <text evidence="2">Belongs to the MGMT family.</text>
</comment>
<accession>A0A212T503</accession>
<dbReference type="FunFam" id="1.10.10.10:FF:000214">
    <property type="entry name" value="Methylated-DNA--protein-cysteine methyltransferase"/>
    <property type="match status" value="1"/>
</dbReference>
<evidence type="ECO:0000256" key="1">
    <source>
        <dbReference type="ARBA" id="ARBA00001286"/>
    </source>
</evidence>
<sequence>MKKFHQRHQGYAKTPWGIVLLEYQNKTIYRFEFTSQAKVKIDANCQAVSDALIAKPKTFDLQPEGTEFQRSVWAALQKIPLGTVRSYLDVAKMISKPESVRAVANAIGANPICVFIPCHRVIKSDGTLGGFSSGIALKKRLLLEEGVNPPSEGPSRG</sequence>
<evidence type="ECO:0000256" key="6">
    <source>
        <dbReference type="ARBA" id="ARBA00022763"/>
    </source>
</evidence>
<dbReference type="NCBIfam" id="TIGR00589">
    <property type="entry name" value="ogt"/>
    <property type="match status" value="1"/>
</dbReference>
<dbReference type="PANTHER" id="PTHR10815">
    <property type="entry name" value="METHYLATED-DNA--PROTEIN-CYSTEINE METHYLTRANSFERASE"/>
    <property type="match status" value="1"/>
</dbReference>
<dbReference type="EMBL" id="FYEX01000001">
    <property type="protein sequence ID" value="SNC61143.1"/>
    <property type="molecule type" value="Genomic_DNA"/>
</dbReference>
<proteinExistence type="inferred from homology"/>
<keyword evidence="6" id="KW-0227">DNA damage</keyword>
<protein>
    <recommendedName>
        <fullName evidence="3">methylated-DNA--[protein]-cysteine S-methyltransferase</fullName>
        <ecNumber evidence="3">2.1.1.63</ecNumber>
    </recommendedName>
</protein>
<dbReference type="RefSeq" id="WP_088812300.1">
    <property type="nucleotide sequence ID" value="NZ_FYEX01000001.1"/>
</dbReference>
<dbReference type="AlphaFoldDB" id="A0A212T503"/>
<name>A0A212T503_9BURK</name>
<evidence type="ECO:0000313" key="11">
    <source>
        <dbReference type="Proteomes" id="UP000197215"/>
    </source>
</evidence>
<evidence type="ECO:0000256" key="8">
    <source>
        <dbReference type="ARBA" id="ARBA00049348"/>
    </source>
</evidence>
<dbReference type="InterPro" id="IPR036388">
    <property type="entry name" value="WH-like_DNA-bd_sf"/>
</dbReference>
<dbReference type="InterPro" id="IPR001497">
    <property type="entry name" value="MethylDNA_cys_MeTrfase_AS"/>
</dbReference>
<gene>
    <name evidence="10" type="ORF">SAMN06295916_0419</name>
</gene>
<dbReference type="OrthoDB" id="9802228at2"/>
<keyword evidence="5 10" id="KW-0808">Transferase</keyword>
<evidence type="ECO:0000256" key="7">
    <source>
        <dbReference type="ARBA" id="ARBA00023204"/>
    </source>
</evidence>
<reference evidence="10 11" key="1">
    <citation type="submission" date="2017-06" db="EMBL/GenBank/DDBJ databases">
        <authorList>
            <person name="Kim H.J."/>
            <person name="Triplett B.A."/>
        </authorList>
    </citation>
    <scope>NUCLEOTIDE SEQUENCE [LARGE SCALE GENOMIC DNA]</scope>
    <source>
        <strain evidence="10 11">MWH-VicM1</strain>
    </source>
</reference>
<organism evidence="10 11">
    <name type="scientific">Polynucleobacter victoriensis</name>
    <dbReference type="NCBI Taxonomy" id="2049319"/>
    <lineage>
        <taxon>Bacteria</taxon>
        <taxon>Pseudomonadati</taxon>
        <taxon>Pseudomonadota</taxon>
        <taxon>Betaproteobacteria</taxon>
        <taxon>Burkholderiales</taxon>
        <taxon>Burkholderiaceae</taxon>
        <taxon>Polynucleobacter</taxon>
    </lineage>
</organism>
<dbReference type="GO" id="GO:0032259">
    <property type="term" value="P:methylation"/>
    <property type="evidence" value="ECO:0007669"/>
    <property type="project" value="UniProtKB-KW"/>
</dbReference>
<dbReference type="InterPro" id="IPR014048">
    <property type="entry name" value="MethylDNA_cys_MeTrfase_DNA-bd"/>
</dbReference>
<dbReference type="Proteomes" id="UP000197215">
    <property type="component" value="Unassembled WGS sequence"/>
</dbReference>
<feature type="domain" description="Methylated-DNA-[protein]-cysteine S-methyltransferase DNA binding" evidence="9">
    <location>
        <begin position="67"/>
        <end position="147"/>
    </location>
</feature>
<evidence type="ECO:0000256" key="2">
    <source>
        <dbReference type="ARBA" id="ARBA00008711"/>
    </source>
</evidence>
<dbReference type="PANTHER" id="PTHR10815:SF13">
    <property type="entry name" value="METHYLATED-DNA--PROTEIN-CYSTEINE METHYLTRANSFERASE"/>
    <property type="match status" value="1"/>
</dbReference>
<dbReference type="CDD" id="cd06445">
    <property type="entry name" value="ATase"/>
    <property type="match status" value="1"/>
</dbReference>
<dbReference type="EC" id="2.1.1.63" evidence="3"/>